<keyword evidence="1 3" id="KW-0732">Signal</keyword>
<feature type="signal peptide" evidence="3">
    <location>
        <begin position="1"/>
        <end position="19"/>
    </location>
</feature>
<keyword evidence="2" id="KW-0391">Immunity</keyword>
<gene>
    <name evidence="5" type="ORF">Q7C36_011872</name>
</gene>
<feature type="chain" id="PRO_5041642894" description="Ig-like domain-containing protein" evidence="3">
    <location>
        <begin position="20"/>
        <end position="127"/>
    </location>
</feature>
<dbReference type="EMBL" id="JAVHJS010000011">
    <property type="protein sequence ID" value="KAK2843657.1"/>
    <property type="molecule type" value="Genomic_DNA"/>
</dbReference>
<accession>A0AA88MV53</accession>
<reference evidence="5" key="1">
    <citation type="submission" date="2023-08" db="EMBL/GenBank/DDBJ databases">
        <title>Pelteobagrus vachellii genome.</title>
        <authorList>
            <person name="Liu H."/>
        </authorList>
    </citation>
    <scope>NUCLEOTIDE SEQUENCE</scope>
    <source>
        <strain evidence="5">PRFRI_2022a</strain>
        <tissue evidence="5">Muscle</tissue>
    </source>
</reference>
<dbReference type="InterPro" id="IPR036179">
    <property type="entry name" value="Ig-like_dom_sf"/>
</dbReference>
<dbReference type="PANTHER" id="PTHR23268">
    <property type="entry name" value="T-CELL RECEPTOR BETA CHAIN"/>
    <property type="match status" value="1"/>
</dbReference>
<dbReference type="SUPFAM" id="SSF48726">
    <property type="entry name" value="Immunoglobulin"/>
    <property type="match status" value="1"/>
</dbReference>
<evidence type="ECO:0000259" key="4">
    <source>
        <dbReference type="PROSITE" id="PS50835"/>
    </source>
</evidence>
<comment type="caution">
    <text evidence="5">The sequence shown here is derived from an EMBL/GenBank/DDBJ whole genome shotgun (WGS) entry which is preliminary data.</text>
</comment>
<dbReference type="Proteomes" id="UP001187315">
    <property type="component" value="Unassembled WGS sequence"/>
</dbReference>
<dbReference type="InterPro" id="IPR013783">
    <property type="entry name" value="Ig-like_fold"/>
</dbReference>
<dbReference type="PANTHER" id="PTHR23268:SF102">
    <property type="entry name" value="IMMUNOGLOBULIN V-SET DOMAIN-CONTAINING PROTEIN"/>
    <property type="match status" value="1"/>
</dbReference>
<evidence type="ECO:0000256" key="2">
    <source>
        <dbReference type="ARBA" id="ARBA00022859"/>
    </source>
</evidence>
<dbReference type="SMART" id="SM00406">
    <property type="entry name" value="IGv"/>
    <property type="match status" value="1"/>
</dbReference>
<keyword evidence="6" id="KW-1185">Reference proteome</keyword>
<dbReference type="InterPro" id="IPR050413">
    <property type="entry name" value="TCR_beta_variable"/>
</dbReference>
<protein>
    <recommendedName>
        <fullName evidence="4">Ig-like domain-containing protein</fullName>
    </recommendedName>
</protein>
<organism evidence="5 6">
    <name type="scientific">Tachysurus vachellii</name>
    <name type="common">Darkbarbel catfish</name>
    <name type="synonym">Pelteobagrus vachellii</name>
    <dbReference type="NCBI Taxonomy" id="175792"/>
    <lineage>
        <taxon>Eukaryota</taxon>
        <taxon>Metazoa</taxon>
        <taxon>Chordata</taxon>
        <taxon>Craniata</taxon>
        <taxon>Vertebrata</taxon>
        <taxon>Euteleostomi</taxon>
        <taxon>Actinopterygii</taxon>
        <taxon>Neopterygii</taxon>
        <taxon>Teleostei</taxon>
        <taxon>Ostariophysi</taxon>
        <taxon>Siluriformes</taxon>
        <taxon>Bagridae</taxon>
        <taxon>Tachysurus</taxon>
    </lineage>
</organism>
<dbReference type="PROSITE" id="PS50835">
    <property type="entry name" value="IG_LIKE"/>
    <property type="match status" value="1"/>
</dbReference>
<feature type="domain" description="Ig-like" evidence="4">
    <location>
        <begin position="35"/>
        <end position="116"/>
    </location>
</feature>
<dbReference type="AlphaFoldDB" id="A0AA88MV53"/>
<dbReference type="GO" id="GO:0007166">
    <property type="term" value="P:cell surface receptor signaling pathway"/>
    <property type="evidence" value="ECO:0007669"/>
    <property type="project" value="TreeGrafter"/>
</dbReference>
<sequence>MIIVIISLHFLLYWTSVLAEDNGVTQIPSVAWHLQGESAEMKCSHNKDAGYYQMYWFRQRQGQSMELIVYITTSNQTDFGSVDRNKFSAIKKIPANGSLTVKDLDTEDSAVYFCAVGKHSVTELLHC</sequence>
<dbReference type="Pfam" id="PF07686">
    <property type="entry name" value="V-set"/>
    <property type="match status" value="1"/>
</dbReference>
<evidence type="ECO:0000313" key="6">
    <source>
        <dbReference type="Proteomes" id="UP001187315"/>
    </source>
</evidence>
<dbReference type="Gene3D" id="2.60.40.10">
    <property type="entry name" value="Immunoglobulins"/>
    <property type="match status" value="1"/>
</dbReference>
<evidence type="ECO:0000256" key="3">
    <source>
        <dbReference type="SAM" id="SignalP"/>
    </source>
</evidence>
<name>A0AA88MV53_TACVA</name>
<dbReference type="GO" id="GO:0005886">
    <property type="term" value="C:plasma membrane"/>
    <property type="evidence" value="ECO:0007669"/>
    <property type="project" value="TreeGrafter"/>
</dbReference>
<dbReference type="GO" id="GO:0002376">
    <property type="term" value="P:immune system process"/>
    <property type="evidence" value="ECO:0007669"/>
    <property type="project" value="UniProtKB-KW"/>
</dbReference>
<evidence type="ECO:0000256" key="1">
    <source>
        <dbReference type="ARBA" id="ARBA00022729"/>
    </source>
</evidence>
<dbReference type="InterPro" id="IPR013106">
    <property type="entry name" value="Ig_V-set"/>
</dbReference>
<proteinExistence type="predicted"/>
<dbReference type="InterPro" id="IPR007110">
    <property type="entry name" value="Ig-like_dom"/>
</dbReference>
<evidence type="ECO:0000313" key="5">
    <source>
        <dbReference type="EMBL" id="KAK2843657.1"/>
    </source>
</evidence>